<protein>
    <submittedName>
        <fullName evidence="8">Dihydroorotase</fullName>
    </submittedName>
</protein>
<comment type="caution">
    <text evidence="8">The sequence shown here is derived from an EMBL/GenBank/DDBJ whole genome shotgun (WGS) entry which is preliminary data.</text>
</comment>
<dbReference type="GO" id="GO:0006221">
    <property type="term" value="P:pyrimidine nucleotide biosynthetic process"/>
    <property type="evidence" value="ECO:0007669"/>
    <property type="project" value="UniProtKB-KW"/>
</dbReference>
<dbReference type="Pfam" id="PF01979">
    <property type="entry name" value="Amidohydro_1"/>
    <property type="match status" value="1"/>
</dbReference>
<dbReference type="NCBIfam" id="TIGR00857">
    <property type="entry name" value="pyrC_multi"/>
    <property type="match status" value="1"/>
</dbReference>
<organism evidence="8 9">
    <name type="scientific">Candidatus Saganbacteria bacterium</name>
    <dbReference type="NCBI Taxonomy" id="2575572"/>
    <lineage>
        <taxon>Bacteria</taxon>
        <taxon>Bacillati</taxon>
        <taxon>Saganbacteria</taxon>
    </lineage>
</organism>
<dbReference type="GO" id="GO:0004151">
    <property type="term" value="F:dihydroorotase activity"/>
    <property type="evidence" value="ECO:0007669"/>
    <property type="project" value="InterPro"/>
</dbReference>
<evidence type="ECO:0000256" key="2">
    <source>
        <dbReference type="ARBA" id="ARBA00002368"/>
    </source>
</evidence>
<dbReference type="GO" id="GO:0004038">
    <property type="term" value="F:allantoinase activity"/>
    <property type="evidence" value="ECO:0007669"/>
    <property type="project" value="TreeGrafter"/>
</dbReference>
<evidence type="ECO:0000259" key="7">
    <source>
        <dbReference type="Pfam" id="PF01979"/>
    </source>
</evidence>
<evidence type="ECO:0000256" key="6">
    <source>
        <dbReference type="ARBA" id="ARBA00022975"/>
    </source>
</evidence>
<gene>
    <name evidence="8" type="ORF">HZB08_01625</name>
</gene>
<dbReference type="PANTHER" id="PTHR43668:SF2">
    <property type="entry name" value="ALLANTOINASE"/>
    <property type="match status" value="1"/>
</dbReference>
<dbReference type="InterPro" id="IPR050138">
    <property type="entry name" value="DHOase/Allantoinase_Hydrolase"/>
</dbReference>
<accession>A0A9D6YT03</accession>
<evidence type="ECO:0000313" key="8">
    <source>
        <dbReference type="EMBL" id="MBI5078707.1"/>
    </source>
</evidence>
<evidence type="ECO:0000313" key="9">
    <source>
        <dbReference type="Proteomes" id="UP000808761"/>
    </source>
</evidence>
<dbReference type="Gene3D" id="3.20.20.140">
    <property type="entry name" value="Metal-dependent hydrolases"/>
    <property type="match status" value="1"/>
</dbReference>
<comment type="function">
    <text evidence="2">Catalyzes the reversible cyclization of carbamoyl aspartate to dihydroorotate.</text>
</comment>
<proteinExistence type="inferred from homology"/>
<evidence type="ECO:0000256" key="3">
    <source>
        <dbReference type="ARBA" id="ARBA00010286"/>
    </source>
</evidence>
<dbReference type="GO" id="GO:0005737">
    <property type="term" value="C:cytoplasm"/>
    <property type="evidence" value="ECO:0007669"/>
    <property type="project" value="TreeGrafter"/>
</dbReference>
<comment type="similarity">
    <text evidence="3">Belongs to the metallo-dependent hydrolases superfamily. DHOase family. Class I DHOase subfamily.</text>
</comment>
<dbReference type="CDD" id="cd01317">
    <property type="entry name" value="DHOase_IIa"/>
    <property type="match status" value="1"/>
</dbReference>
<dbReference type="EMBL" id="JACRKR010000082">
    <property type="protein sequence ID" value="MBI5078707.1"/>
    <property type="molecule type" value="Genomic_DNA"/>
</dbReference>
<feature type="non-terminal residue" evidence="8">
    <location>
        <position position="1"/>
    </location>
</feature>
<name>A0A9D6YT03_UNCSA</name>
<dbReference type="InterPro" id="IPR006680">
    <property type="entry name" value="Amidohydro-rel"/>
</dbReference>
<reference evidence="8" key="1">
    <citation type="submission" date="2020-07" db="EMBL/GenBank/DDBJ databases">
        <title>Huge and variable diversity of episymbiotic CPR bacteria and DPANN archaea in groundwater ecosystems.</title>
        <authorList>
            <person name="He C.Y."/>
            <person name="Keren R."/>
            <person name="Whittaker M."/>
            <person name="Farag I.F."/>
            <person name="Doudna J."/>
            <person name="Cate J.H.D."/>
            <person name="Banfield J.F."/>
        </authorList>
    </citation>
    <scope>NUCLEOTIDE SEQUENCE</scope>
    <source>
        <strain evidence="8">NC_groundwater_1860_Pr3_B-0.1um_51_7</strain>
    </source>
</reference>
<evidence type="ECO:0000256" key="1">
    <source>
        <dbReference type="ARBA" id="ARBA00001947"/>
    </source>
</evidence>
<dbReference type="SUPFAM" id="SSF51556">
    <property type="entry name" value="Metallo-dependent hydrolases"/>
    <property type="match status" value="1"/>
</dbReference>
<keyword evidence="6" id="KW-0665">Pyrimidine biosynthesis</keyword>
<comment type="cofactor">
    <cofactor evidence="1">
        <name>Zn(2+)</name>
        <dbReference type="ChEBI" id="CHEBI:29105"/>
    </cofactor>
</comment>
<dbReference type="Gene3D" id="2.30.40.10">
    <property type="entry name" value="Urease, subunit C, domain 1"/>
    <property type="match status" value="1"/>
</dbReference>
<dbReference type="AlphaFoldDB" id="A0A9D6YT03"/>
<dbReference type="InterPro" id="IPR002195">
    <property type="entry name" value="Dihydroorotase_CS"/>
</dbReference>
<dbReference type="GO" id="GO:0046872">
    <property type="term" value="F:metal ion binding"/>
    <property type="evidence" value="ECO:0007669"/>
    <property type="project" value="UniProtKB-KW"/>
</dbReference>
<dbReference type="PROSITE" id="PS00483">
    <property type="entry name" value="DIHYDROOROTASE_2"/>
    <property type="match status" value="1"/>
</dbReference>
<dbReference type="InterPro" id="IPR004722">
    <property type="entry name" value="DHOase"/>
</dbReference>
<dbReference type="SUPFAM" id="SSF51338">
    <property type="entry name" value="Composite domain of metallo-dependent hydrolases"/>
    <property type="match status" value="1"/>
</dbReference>
<dbReference type="GO" id="GO:0006145">
    <property type="term" value="P:purine nucleobase catabolic process"/>
    <property type="evidence" value="ECO:0007669"/>
    <property type="project" value="TreeGrafter"/>
</dbReference>
<keyword evidence="5" id="KW-0378">Hydrolase</keyword>
<sequence length="348" mass="37157">ALGGFTTVCCMANTDPPLDNPAVIEYVVAKAKAEAVVNVLPIAAVTKKLKGEELAEMGKCFAEGAVAFSDDGKPIMRSDVMRRALEYARQFGVPVISHCEDADLSAGGAINESELSTMTGLPGIPALSEEVMVARDILLAREYGKVHIAHVSSAGSVKLIRQAKREGVPITCETCPHYFVLTEEATRDYDTNAKVNPPLKTIKDRQAIIHGLKDGTIDVIATDHAPHTIEDKNVEFNLAANGMVGLETALALIFTKLIGVDLLTLKQAVEKLTSAPARILGLAGKGSLKIGADADVIIVDPKAEWVVDASKFASKSRNTPFNGWKLRGKVLYTIVGGKIVVKDGKLLF</sequence>
<evidence type="ECO:0000256" key="4">
    <source>
        <dbReference type="ARBA" id="ARBA00022723"/>
    </source>
</evidence>
<keyword evidence="4" id="KW-0479">Metal-binding</keyword>
<dbReference type="Proteomes" id="UP000808761">
    <property type="component" value="Unassembled WGS sequence"/>
</dbReference>
<dbReference type="InterPro" id="IPR032466">
    <property type="entry name" value="Metal_Hydrolase"/>
</dbReference>
<feature type="domain" description="Amidohydrolase-related" evidence="7">
    <location>
        <begin position="3"/>
        <end position="340"/>
    </location>
</feature>
<evidence type="ECO:0000256" key="5">
    <source>
        <dbReference type="ARBA" id="ARBA00022801"/>
    </source>
</evidence>
<dbReference type="InterPro" id="IPR011059">
    <property type="entry name" value="Metal-dep_hydrolase_composite"/>
</dbReference>
<dbReference type="PANTHER" id="PTHR43668">
    <property type="entry name" value="ALLANTOINASE"/>
    <property type="match status" value="1"/>
</dbReference>